<feature type="domain" description="Glycosyltransferase subfamily 4-like N-terminal" evidence="2">
    <location>
        <begin position="15"/>
        <end position="173"/>
    </location>
</feature>
<gene>
    <name evidence="3" type="ORF">BSOLF_1861</name>
</gene>
<dbReference type="AlphaFoldDB" id="A0A2R6Y3Q1"/>
<dbReference type="PANTHER" id="PTHR12526:SF630">
    <property type="entry name" value="GLYCOSYLTRANSFERASE"/>
    <property type="match status" value="1"/>
</dbReference>
<dbReference type="Proteomes" id="UP000244338">
    <property type="component" value="Unassembled WGS sequence"/>
</dbReference>
<keyword evidence="3" id="KW-0808">Transferase</keyword>
<dbReference type="InterPro" id="IPR028098">
    <property type="entry name" value="Glyco_trans_4-like_N"/>
</dbReference>
<dbReference type="InterPro" id="IPR001296">
    <property type="entry name" value="Glyco_trans_1"/>
</dbReference>
<evidence type="ECO:0000313" key="3">
    <source>
        <dbReference type="EMBL" id="PTQ57310.1"/>
    </source>
</evidence>
<dbReference type="PANTHER" id="PTHR12526">
    <property type="entry name" value="GLYCOSYLTRANSFERASE"/>
    <property type="match status" value="1"/>
</dbReference>
<name>A0A2R6Y3Q1_9BACL</name>
<feature type="domain" description="Glycosyl transferase family 1" evidence="1">
    <location>
        <begin position="191"/>
        <end position="339"/>
    </location>
</feature>
<evidence type="ECO:0000259" key="2">
    <source>
        <dbReference type="Pfam" id="PF13439"/>
    </source>
</evidence>
<reference evidence="4" key="1">
    <citation type="journal article" date="2018" name="Sci. Rep.">
        <title>Lignite coal burning seam in the remote Altai Mountains harbors a hydrogen-driven thermophilic microbial community.</title>
        <authorList>
            <person name="Kadnikov V.V."/>
            <person name="Mardanov A.V."/>
            <person name="Ivasenko D.A."/>
            <person name="Antsiferov D.V."/>
            <person name="Beletsky A.V."/>
            <person name="Karnachuk O.V."/>
            <person name="Ravin N.V."/>
        </authorList>
    </citation>
    <scope>NUCLEOTIDE SEQUENCE [LARGE SCALE GENOMIC DNA]</scope>
</reference>
<dbReference type="CDD" id="cd03811">
    <property type="entry name" value="GT4_GT28_WabH-like"/>
    <property type="match status" value="1"/>
</dbReference>
<organism evidence="3 4">
    <name type="scientific">Candidatus Carbonibacillus altaicus</name>
    <dbReference type="NCBI Taxonomy" id="2163959"/>
    <lineage>
        <taxon>Bacteria</taxon>
        <taxon>Bacillati</taxon>
        <taxon>Bacillota</taxon>
        <taxon>Bacilli</taxon>
        <taxon>Bacillales</taxon>
        <taxon>Candidatus Carbonibacillus</taxon>
    </lineage>
</organism>
<dbReference type="EMBL" id="PEBX01000009">
    <property type="protein sequence ID" value="PTQ57310.1"/>
    <property type="molecule type" value="Genomic_DNA"/>
</dbReference>
<comment type="caution">
    <text evidence="3">The sequence shown here is derived from an EMBL/GenBank/DDBJ whole genome shotgun (WGS) entry which is preliminary data.</text>
</comment>
<dbReference type="Pfam" id="PF00534">
    <property type="entry name" value="Glycos_transf_1"/>
    <property type="match status" value="1"/>
</dbReference>
<sequence>MAHKVAIFLPSLRGGGAERVAVNLAKGLNELGYRVDIVAGKAEGPYLSQIPKSVRVLDLGARRVLFALPGLVRYLRRERPRAMLSALSHANIVAIWARLMARTGTRLVVSEHNTLSQSTMNATVRREKAIPFLIRRFYPLADAVVAVSQGAAEDLILQTSLPAEKVRVIYNPVVTPDLFAKADEPLDHPWFRPGEPPVILGIGRLTTQKDFPSLIRAFALVRKKRPARLMILGEGEERPKLEALVRELGVEEDVALPGFVENPYSYMKRAGVFVLSSRWEGLPTVLIEALALETPVVSTDCPHGPREILEDRKWGRLVPIGDEQALAQAIFETLIQANRYEKEKIKERALFFTVDTVVKQYAQVLQLSH</sequence>
<dbReference type="Gene3D" id="3.40.50.2000">
    <property type="entry name" value="Glycogen Phosphorylase B"/>
    <property type="match status" value="2"/>
</dbReference>
<evidence type="ECO:0000313" key="4">
    <source>
        <dbReference type="Proteomes" id="UP000244338"/>
    </source>
</evidence>
<proteinExistence type="predicted"/>
<dbReference type="SUPFAM" id="SSF53756">
    <property type="entry name" value="UDP-Glycosyltransferase/glycogen phosphorylase"/>
    <property type="match status" value="1"/>
</dbReference>
<dbReference type="Pfam" id="PF13439">
    <property type="entry name" value="Glyco_transf_4"/>
    <property type="match status" value="1"/>
</dbReference>
<protein>
    <submittedName>
        <fullName evidence="3">Glycosyl transferase, group 1</fullName>
    </submittedName>
</protein>
<evidence type="ECO:0000259" key="1">
    <source>
        <dbReference type="Pfam" id="PF00534"/>
    </source>
</evidence>
<dbReference type="GO" id="GO:0016740">
    <property type="term" value="F:transferase activity"/>
    <property type="evidence" value="ECO:0007669"/>
    <property type="project" value="UniProtKB-KW"/>
</dbReference>
<accession>A0A2R6Y3Q1</accession>